<dbReference type="InterPro" id="IPR002831">
    <property type="entry name" value="Tscrpt_reg_TrmB_N"/>
</dbReference>
<evidence type="ECO:0000313" key="2">
    <source>
        <dbReference type="EMBL" id="PIZ63216.1"/>
    </source>
</evidence>
<dbReference type="EMBL" id="PFOB01000028">
    <property type="protein sequence ID" value="PIZ63216.1"/>
    <property type="molecule type" value="Genomic_DNA"/>
</dbReference>
<organism evidence="2 3">
    <name type="scientific">Candidatus Roizmanbacteria bacterium CG_4_10_14_0_2_um_filter_39_13</name>
    <dbReference type="NCBI Taxonomy" id="1974825"/>
    <lineage>
        <taxon>Bacteria</taxon>
        <taxon>Candidatus Roizmaniibacteriota</taxon>
    </lineage>
</organism>
<dbReference type="Gene3D" id="1.10.10.10">
    <property type="entry name" value="Winged helix-like DNA-binding domain superfamily/Winged helix DNA-binding domain"/>
    <property type="match status" value="1"/>
</dbReference>
<dbReference type="InterPro" id="IPR036388">
    <property type="entry name" value="WH-like_DNA-bd_sf"/>
</dbReference>
<comment type="caution">
    <text evidence="2">The sequence shown here is derived from an EMBL/GenBank/DDBJ whole genome shotgun (WGS) entry which is preliminary data.</text>
</comment>
<evidence type="ECO:0000313" key="3">
    <source>
        <dbReference type="Proteomes" id="UP000228503"/>
    </source>
</evidence>
<dbReference type="PANTHER" id="PTHR34293">
    <property type="entry name" value="HTH-TYPE TRANSCRIPTIONAL REGULATOR TRMBL2"/>
    <property type="match status" value="1"/>
</dbReference>
<dbReference type="Pfam" id="PF01978">
    <property type="entry name" value="TrmB"/>
    <property type="match status" value="1"/>
</dbReference>
<proteinExistence type="predicted"/>
<evidence type="ECO:0000259" key="1">
    <source>
        <dbReference type="Pfam" id="PF01978"/>
    </source>
</evidence>
<sequence>MKKNANEKYLVVSQFLSDLGFDEESIRIYFELCKAGPITISELSKNAKIERTKIYRRIEELTERNLIEEIQEFNRKLIRAGDISKIERIMHDKAITIENLTRSLPSFSQTVNSLASGVPSSKVLYYRGKEGIKQMLWNELSAKGESLCFIYKLFDTFVGSSFFDHWAEEFSIRNMKSREIRTDIFLESYEEQPNEICYHMKNVQIRYLPSKVFSMTHAMSIYNNVVAIYNWWHDEIFGVEMYNTQVADMQRIFFEEFWKKAEPYRHQKHDGTIKIL</sequence>
<dbReference type="SUPFAM" id="SSF46785">
    <property type="entry name" value="Winged helix' DNA-binding domain"/>
    <property type="match status" value="1"/>
</dbReference>
<accession>A0A2M7TZG0</accession>
<dbReference type="InterPro" id="IPR036390">
    <property type="entry name" value="WH_DNA-bd_sf"/>
</dbReference>
<dbReference type="CDD" id="cd00090">
    <property type="entry name" value="HTH_ARSR"/>
    <property type="match status" value="1"/>
</dbReference>
<dbReference type="AlphaFoldDB" id="A0A2M7TZG0"/>
<feature type="domain" description="Transcription regulator TrmB N-terminal" evidence="1">
    <location>
        <begin position="16"/>
        <end position="79"/>
    </location>
</feature>
<dbReference type="PANTHER" id="PTHR34293:SF1">
    <property type="entry name" value="HTH-TYPE TRANSCRIPTIONAL REGULATOR TRMBL2"/>
    <property type="match status" value="1"/>
</dbReference>
<name>A0A2M7TZG0_9BACT</name>
<protein>
    <recommendedName>
        <fullName evidence="1">Transcription regulator TrmB N-terminal domain-containing protein</fullName>
    </recommendedName>
</protein>
<reference evidence="3" key="1">
    <citation type="submission" date="2017-09" db="EMBL/GenBank/DDBJ databases">
        <title>Depth-based differentiation of microbial function through sediment-hosted aquifers and enrichment of novel symbionts in the deep terrestrial subsurface.</title>
        <authorList>
            <person name="Probst A.J."/>
            <person name="Ladd B."/>
            <person name="Jarett J.K."/>
            <person name="Geller-Mcgrath D.E."/>
            <person name="Sieber C.M.K."/>
            <person name="Emerson J.B."/>
            <person name="Anantharaman K."/>
            <person name="Thomas B.C."/>
            <person name="Malmstrom R."/>
            <person name="Stieglmeier M."/>
            <person name="Klingl A."/>
            <person name="Woyke T."/>
            <person name="Ryan C.M."/>
            <person name="Banfield J.F."/>
        </authorList>
    </citation>
    <scope>NUCLEOTIDE SEQUENCE [LARGE SCALE GENOMIC DNA]</scope>
</reference>
<dbReference type="InterPro" id="IPR051797">
    <property type="entry name" value="TrmB-like"/>
</dbReference>
<dbReference type="InterPro" id="IPR011991">
    <property type="entry name" value="ArsR-like_HTH"/>
</dbReference>
<gene>
    <name evidence="2" type="ORF">COY16_02450</name>
</gene>
<dbReference type="Proteomes" id="UP000228503">
    <property type="component" value="Unassembled WGS sequence"/>
</dbReference>